<evidence type="ECO:0000313" key="2">
    <source>
        <dbReference type="EMBL" id="BDI05345.1"/>
    </source>
</evidence>
<keyword evidence="1" id="KW-0732">Signal</keyword>
<name>A0ABM7YLM5_9BURK</name>
<dbReference type="Proteomes" id="UP001057498">
    <property type="component" value="Chromosome"/>
</dbReference>
<dbReference type="RefSeq" id="WP_251973386.1">
    <property type="nucleotide sequence ID" value="NZ_AP025730.1"/>
</dbReference>
<protein>
    <submittedName>
        <fullName evidence="2">Uncharacterized protein</fullName>
    </submittedName>
</protein>
<proteinExistence type="predicted"/>
<evidence type="ECO:0000313" key="3">
    <source>
        <dbReference type="Proteomes" id="UP001057498"/>
    </source>
</evidence>
<dbReference type="EMBL" id="AP025730">
    <property type="protein sequence ID" value="BDI05345.1"/>
    <property type="molecule type" value="Genomic_DNA"/>
</dbReference>
<evidence type="ECO:0000256" key="1">
    <source>
        <dbReference type="SAM" id="SignalP"/>
    </source>
</evidence>
<accession>A0ABM7YLM5</accession>
<organism evidence="2 3">
    <name type="scientific">Sphaerotilus microaerophilus</name>
    <dbReference type="NCBI Taxonomy" id="2914710"/>
    <lineage>
        <taxon>Bacteria</taxon>
        <taxon>Pseudomonadati</taxon>
        <taxon>Pseudomonadota</taxon>
        <taxon>Betaproteobacteria</taxon>
        <taxon>Burkholderiales</taxon>
        <taxon>Sphaerotilaceae</taxon>
        <taxon>Sphaerotilus</taxon>
    </lineage>
</organism>
<sequence>MGRALALMLAAAVHAGSAHAATHIVDIAWSPEGRFSLQAEIPAGQFIEACGSLAAGDQISWRFTTTAPVEFNIHYHVGKEAVYPARQAEVSAGRDRLKVSAAQDHCWMWTNKGPAPVSLTVELAR</sequence>
<reference evidence="2" key="1">
    <citation type="submission" date="2022-04" db="EMBL/GenBank/DDBJ databases">
        <title>Whole genome sequence of Sphaerotilus sp. FB-5.</title>
        <authorList>
            <person name="Takeda M."/>
            <person name="Narihara S."/>
            <person name="Akimoto M."/>
            <person name="Akimoto R."/>
            <person name="Nishiyashiki S."/>
            <person name="Murakami T."/>
        </authorList>
    </citation>
    <scope>NUCLEOTIDE SEQUENCE</scope>
    <source>
        <strain evidence="2">FB-5</strain>
    </source>
</reference>
<feature type="signal peptide" evidence="1">
    <location>
        <begin position="1"/>
        <end position="20"/>
    </location>
</feature>
<keyword evidence="3" id="KW-1185">Reference proteome</keyword>
<gene>
    <name evidence="2" type="ORF">CATMQ487_23150</name>
</gene>
<feature type="chain" id="PRO_5047433497" evidence="1">
    <location>
        <begin position="21"/>
        <end position="125"/>
    </location>
</feature>